<proteinExistence type="predicted"/>
<dbReference type="OrthoDB" id="5874911at2759"/>
<dbReference type="WBParaSite" id="HPBE_0000204301-mRNA-1">
    <property type="protein sequence ID" value="HPBE_0000204301-mRNA-1"/>
    <property type="gene ID" value="HPBE_0000204301"/>
</dbReference>
<evidence type="ECO:0000313" key="2">
    <source>
        <dbReference type="EMBL" id="VDO22790.1"/>
    </source>
</evidence>
<name>A0A183F7A1_HELPZ</name>
<accession>A0A183F7A1</accession>
<evidence type="ECO:0000313" key="4">
    <source>
        <dbReference type="WBParaSite" id="HPBE_0000204301-mRNA-1"/>
    </source>
</evidence>
<reference evidence="2 3" key="1">
    <citation type="submission" date="2018-11" db="EMBL/GenBank/DDBJ databases">
        <authorList>
            <consortium name="Pathogen Informatics"/>
        </authorList>
    </citation>
    <scope>NUCLEOTIDE SEQUENCE [LARGE SCALE GENOMIC DNA]</scope>
</reference>
<evidence type="ECO:0000313" key="3">
    <source>
        <dbReference type="Proteomes" id="UP000050761"/>
    </source>
</evidence>
<dbReference type="Proteomes" id="UP000050761">
    <property type="component" value="Unassembled WGS sequence"/>
</dbReference>
<keyword evidence="1" id="KW-0175">Coiled coil</keyword>
<protein>
    <submittedName>
        <fullName evidence="4">SKA2 domain-containing protein</fullName>
    </submittedName>
</protein>
<evidence type="ECO:0000256" key="1">
    <source>
        <dbReference type="SAM" id="Coils"/>
    </source>
</evidence>
<gene>
    <name evidence="2" type="ORF">HPBE_LOCUS2044</name>
</gene>
<reference evidence="4" key="2">
    <citation type="submission" date="2019-09" db="UniProtKB">
        <authorList>
            <consortium name="WormBaseParasite"/>
        </authorList>
    </citation>
    <scope>IDENTIFICATION</scope>
</reference>
<sequence length="134" mass="15410">MIKEVQEYLTHAERELKAKKSEIDAAEILKKTVQVMQEQLARVQPKPKEADNPDKYFIQNIMDRLAALERTIAQQTAGQGFQDQEDLKIQADGSNRKVTVVQQVTEESDEQYFLLLARENMVDQTESRRGSSEL</sequence>
<dbReference type="AlphaFoldDB" id="A0A183F7A1"/>
<keyword evidence="3" id="KW-1185">Reference proteome</keyword>
<dbReference type="EMBL" id="UZAH01002697">
    <property type="protein sequence ID" value="VDO22790.1"/>
    <property type="molecule type" value="Genomic_DNA"/>
</dbReference>
<accession>A0A3P7TKW3</accession>
<organism evidence="3 4">
    <name type="scientific">Heligmosomoides polygyrus</name>
    <name type="common">Parasitic roundworm</name>
    <dbReference type="NCBI Taxonomy" id="6339"/>
    <lineage>
        <taxon>Eukaryota</taxon>
        <taxon>Metazoa</taxon>
        <taxon>Ecdysozoa</taxon>
        <taxon>Nematoda</taxon>
        <taxon>Chromadorea</taxon>
        <taxon>Rhabditida</taxon>
        <taxon>Rhabditina</taxon>
        <taxon>Rhabditomorpha</taxon>
        <taxon>Strongyloidea</taxon>
        <taxon>Heligmosomidae</taxon>
        <taxon>Heligmosomoides</taxon>
    </lineage>
</organism>
<feature type="coiled-coil region" evidence="1">
    <location>
        <begin position="2"/>
        <end position="29"/>
    </location>
</feature>